<dbReference type="InterPro" id="IPR050342">
    <property type="entry name" value="HMGB"/>
</dbReference>
<feature type="domain" description="HMG box" evidence="4">
    <location>
        <begin position="124"/>
        <end position="192"/>
    </location>
</feature>
<feature type="compositionally biased region" description="Basic residues" evidence="3">
    <location>
        <begin position="85"/>
        <end position="112"/>
    </location>
</feature>
<keyword evidence="2" id="KW-0539">Nucleus</keyword>
<protein>
    <submittedName>
        <fullName evidence="5">3792_t:CDS:1</fullName>
    </submittedName>
</protein>
<dbReference type="InterPro" id="IPR009071">
    <property type="entry name" value="HMG_box_dom"/>
</dbReference>
<feature type="DNA-binding region" description="HMG box" evidence="2">
    <location>
        <begin position="124"/>
        <end position="192"/>
    </location>
</feature>
<dbReference type="PANTHER" id="PTHR48112:SF22">
    <property type="entry name" value="MITOCHONDRIAL TRANSCRIPTION FACTOR A, ISOFORM B"/>
    <property type="match status" value="1"/>
</dbReference>
<dbReference type="AlphaFoldDB" id="A0A9N9FQT0"/>
<dbReference type="EMBL" id="CAJVPJ010000744">
    <property type="protein sequence ID" value="CAG8553491.1"/>
    <property type="molecule type" value="Genomic_DNA"/>
</dbReference>
<evidence type="ECO:0000256" key="2">
    <source>
        <dbReference type="PROSITE-ProRule" id="PRU00267"/>
    </source>
</evidence>
<dbReference type="Proteomes" id="UP000789572">
    <property type="component" value="Unassembled WGS sequence"/>
</dbReference>
<reference evidence="5" key="1">
    <citation type="submission" date="2021-06" db="EMBL/GenBank/DDBJ databases">
        <authorList>
            <person name="Kallberg Y."/>
            <person name="Tangrot J."/>
            <person name="Rosling A."/>
        </authorList>
    </citation>
    <scope>NUCLEOTIDE SEQUENCE</scope>
    <source>
        <strain evidence="5">IA702</strain>
    </source>
</reference>
<keyword evidence="6" id="KW-1185">Reference proteome</keyword>
<dbReference type="SUPFAM" id="SSF47095">
    <property type="entry name" value="HMG-box"/>
    <property type="match status" value="2"/>
</dbReference>
<evidence type="ECO:0000256" key="3">
    <source>
        <dbReference type="SAM" id="MobiDB-lite"/>
    </source>
</evidence>
<feature type="domain" description="HMG box" evidence="4">
    <location>
        <begin position="221"/>
        <end position="288"/>
    </location>
</feature>
<comment type="caution">
    <text evidence="5">The sequence shown here is derived from an EMBL/GenBank/DDBJ whole genome shotgun (WGS) entry which is preliminary data.</text>
</comment>
<dbReference type="PANTHER" id="PTHR48112">
    <property type="entry name" value="HIGH MOBILITY GROUP PROTEIN DSP1"/>
    <property type="match status" value="1"/>
</dbReference>
<evidence type="ECO:0000313" key="5">
    <source>
        <dbReference type="EMBL" id="CAG8553491.1"/>
    </source>
</evidence>
<sequence length="300" mass="34069">MFRLLPRTLSVARPIAWSITSARSFSNTAQLLATVSKTKAKPKVTKKPAAKTASKSGRPSSRQTTTAKRSTAKTSTAKKVTASSAKKKSTQKPTKKLAAKPIKKKPVKKKPVTPKIKIPPLKGPKKPGNAFSLFMKDTFQEEKEKNPDMKVTEICKLAANRWKTLPEDEKLVYQDKSVQAKADFEKENQKFLESLTPLDYARENLRRRAKKEKPMKDPNLPKKPLSGFLHFAVDMMKQPEFAIEPSITQRMSAISKRWKEMNDDEKKTYVDRYAEEKAKYLTAKEVYTKQLDKLKEANPL</sequence>
<feature type="compositionally biased region" description="Low complexity" evidence="3">
    <location>
        <begin position="50"/>
        <end position="84"/>
    </location>
</feature>
<feature type="DNA-binding region" description="HMG box" evidence="2">
    <location>
        <begin position="221"/>
        <end position="288"/>
    </location>
</feature>
<organism evidence="5 6">
    <name type="scientific">Paraglomus occultum</name>
    <dbReference type="NCBI Taxonomy" id="144539"/>
    <lineage>
        <taxon>Eukaryota</taxon>
        <taxon>Fungi</taxon>
        <taxon>Fungi incertae sedis</taxon>
        <taxon>Mucoromycota</taxon>
        <taxon>Glomeromycotina</taxon>
        <taxon>Glomeromycetes</taxon>
        <taxon>Paraglomerales</taxon>
        <taxon>Paraglomeraceae</taxon>
        <taxon>Paraglomus</taxon>
    </lineage>
</organism>
<evidence type="ECO:0000259" key="4">
    <source>
        <dbReference type="PROSITE" id="PS50118"/>
    </source>
</evidence>
<dbReference type="Pfam" id="PF00505">
    <property type="entry name" value="HMG_box"/>
    <property type="match status" value="2"/>
</dbReference>
<accession>A0A9N9FQT0</accession>
<dbReference type="GO" id="GO:0005634">
    <property type="term" value="C:nucleus"/>
    <property type="evidence" value="ECO:0007669"/>
    <property type="project" value="UniProtKB-UniRule"/>
</dbReference>
<dbReference type="Gene3D" id="1.10.30.10">
    <property type="entry name" value="High mobility group box domain"/>
    <property type="match status" value="2"/>
</dbReference>
<name>A0A9N9FQT0_9GLOM</name>
<dbReference type="PROSITE" id="PS50118">
    <property type="entry name" value="HMG_BOX_2"/>
    <property type="match status" value="2"/>
</dbReference>
<evidence type="ECO:0000313" key="6">
    <source>
        <dbReference type="Proteomes" id="UP000789572"/>
    </source>
</evidence>
<dbReference type="CDD" id="cd00084">
    <property type="entry name" value="HMG-box_SF"/>
    <property type="match status" value="2"/>
</dbReference>
<feature type="compositionally biased region" description="Basic residues" evidence="3">
    <location>
        <begin position="38"/>
        <end position="49"/>
    </location>
</feature>
<proteinExistence type="predicted"/>
<feature type="region of interest" description="Disordered" evidence="3">
    <location>
        <begin position="37"/>
        <end position="130"/>
    </location>
</feature>
<gene>
    <name evidence="5" type="ORF">POCULU_LOCUS5142</name>
</gene>
<keyword evidence="1 2" id="KW-0238">DNA-binding</keyword>
<evidence type="ECO:0000256" key="1">
    <source>
        <dbReference type="ARBA" id="ARBA00023125"/>
    </source>
</evidence>
<dbReference type="SMART" id="SM00398">
    <property type="entry name" value="HMG"/>
    <property type="match status" value="2"/>
</dbReference>
<dbReference type="InterPro" id="IPR036910">
    <property type="entry name" value="HMG_box_dom_sf"/>
</dbReference>
<dbReference type="OrthoDB" id="5550281at2759"/>
<dbReference type="GO" id="GO:0003677">
    <property type="term" value="F:DNA binding"/>
    <property type="evidence" value="ECO:0007669"/>
    <property type="project" value="UniProtKB-UniRule"/>
</dbReference>